<dbReference type="eggNOG" id="COG3250">
    <property type="taxonomic scope" value="Bacteria"/>
</dbReference>
<dbReference type="InterPro" id="IPR008979">
    <property type="entry name" value="Galactose-bd-like_sf"/>
</dbReference>
<comment type="similarity">
    <text evidence="1">Belongs to the glycosyl hydrolase 2 family.</text>
</comment>
<dbReference type="PRINTS" id="PR00132">
    <property type="entry name" value="GLHYDRLASE2"/>
</dbReference>
<dbReference type="SUPFAM" id="SSF51445">
    <property type="entry name" value="(Trans)glycosidases"/>
    <property type="match status" value="1"/>
</dbReference>
<reference evidence="10 11" key="1">
    <citation type="submission" date="2009-10" db="EMBL/GenBank/DDBJ databases">
        <authorList>
            <person name="Qin X."/>
            <person name="Bachman B."/>
            <person name="Battles P."/>
            <person name="Bell A."/>
            <person name="Bess C."/>
            <person name="Bickham C."/>
            <person name="Chaboub L."/>
            <person name="Chen D."/>
            <person name="Coyle M."/>
            <person name="Deiros D.R."/>
            <person name="Dinh H."/>
            <person name="Forbes L."/>
            <person name="Fowler G."/>
            <person name="Francisco L."/>
            <person name="Fu Q."/>
            <person name="Gubbala S."/>
            <person name="Hale W."/>
            <person name="Han Y."/>
            <person name="Hemphill L."/>
            <person name="Highlander S.K."/>
            <person name="Hirani K."/>
            <person name="Hogues M."/>
            <person name="Jackson L."/>
            <person name="Jakkamsetti A."/>
            <person name="Javaid M."/>
            <person name="Jiang H."/>
            <person name="Korchina V."/>
            <person name="Kovar C."/>
            <person name="Lara F."/>
            <person name="Lee S."/>
            <person name="Mata R."/>
            <person name="Mathew T."/>
            <person name="Moen C."/>
            <person name="Morales K."/>
            <person name="Munidasa M."/>
            <person name="Nazareth L."/>
            <person name="Ngo R."/>
            <person name="Nguyen L."/>
            <person name="Okwuonu G."/>
            <person name="Ongeri F."/>
            <person name="Patil S."/>
            <person name="Petrosino J."/>
            <person name="Pham C."/>
            <person name="Pham P."/>
            <person name="Pu L.-L."/>
            <person name="Puazo M."/>
            <person name="Raj R."/>
            <person name="Reid J."/>
            <person name="Rouhana J."/>
            <person name="Saada N."/>
            <person name="Shang Y."/>
            <person name="Simmons D."/>
            <person name="Thornton R."/>
            <person name="Warren J."/>
            <person name="Weissenberger G."/>
            <person name="Zhang J."/>
            <person name="Zhang L."/>
            <person name="Zhou C."/>
            <person name="Zhu D."/>
            <person name="Muzny D."/>
            <person name="Worley K."/>
            <person name="Gibbs R."/>
        </authorList>
    </citation>
    <scope>NUCLEOTIDE SEQUENCE [LARGE SCALE GENOMIC DNA]</scope>
    <source>
        <strain evidence="10 11">DSM 17361</strain>
    </source>
</reference>
<feature type="domain" description="Glycoside hydrolase family 2 catalytic" evidence="6">
    <location>
        <begin position="306"/>
        <end position="440"/>
    </location>
</feature>
<proteinExistence type="inferred from homology"/>
<feature type="chain" id="PRO_5003025210" evidence="4">
    <location>
        <begin position="35"/>
        <end position="810"/>
    </location>
</feature>
<dbReference type="Pfam" id="PF18565">
    <property type="entry name" value="Glyco_hydro2_C5"/>
    <property type="match status" value="1"/>
</dbReference>
<feature type="domain" description="Glycoside hydrolase family 2" evidence="9">
    <location>
        <begin position="721"/>
        <end position="789"/>
    </location>
</feature>
<evidence type="ECO:0000256" key="2">
    <source>
        <dbReference type="ARBA" id="ARBA00022801"/>
    </source>
</evidence>
<dbReference type="Proteomes" id="UP000003160">
    <property type="component" value="Unassembled WGS sequence"/>
</dbReference>
<keyword evidence="4" id="KW-0732">Signal</keyword>
<feature type="domain" description="DUF4982" evidence="8">
    <location>
        <begin position="645"/>
        <end position="692"/>
    </location>
</feature>
<dbReference type="EMBL" id="ACKS01000034">
    <property type="protein sequence ID" value="EFA44806.1"/>
    <property type="molecule type" value="Genomic_DNA"/>
</dbReference>
<dbReference type="InterPro" id="IPR017853">
    <property type="entry name" value="GH"/>
</dbReference>
<dbReference type="GO" id="GO:0005975">
    <property type="term" value="P:carbohydrate metabolic process"/>
    <property type="evidence" value="ECO:0007669"/>
    <property type="project" value="InterPro"/>
</dbReference>
<dbReference type="Gene3D" id="2.60.120.260">
    <property type="entry name" value="Galactose-binding domain-like"/>
    <property type="match status" value="1"/>
</dbReference>
<dbReference type="Gene3D" id="2.60.40.10">
    <property type="entry name" value="Immunoglobulins"/>
    <property type="match status" value="3"/>
</dbReference>
<feature type="domain" description="Glycoside hydrolase family 2 immunoglobulin-like beta-sandwich" evidence="5">
    <location>
        <begin position="211"/>
        <end position="298"/>
    </location>
</feature>
<dbReference type="SUPFAM" id="SSF49303">
    <property type="entry name" value="beta-Galactosidase/glucuronidase domain"/>
    <property type="match status" value="1"/>
</dbReference>
<dbReference type="InterPro" id="IPR006104">
    <property type="entry name" value="Glyco_hydro_2_N"/>
</dbReference>
<dbReference type="Pfam" id="PF16355">
    <property type="entry name" value="DUF4982"/>
    <property type="match status" value="1"/>
</dbReference>
<evidence type="ECO:0000313" key="11">
    <source>
        <dbReference type="Proteomes" id="UP000003160"/>
    </source>
</evidence>
<dbReference type="Pfam" id="PF02836">
    <property type="entry name" value="Glyco_hydro_2_C"/>
    <property type="match status" value="1"/>
</dbReference>
<dbReference type="AlphaFoldDB" id="D1PV86"/>
<dbReference type="InterPro" id="IPR006101">
    <property type="entry name" value="Glyco_hydro_2"/>
</dbReference>
<evidence type="ECO:0000256" key="4">
    <source>
        <dbReference type="SAM" id="SignalP"/>
    </source>
</evidence>
<dbReference type="InterPro" id="IPR040605">
    <property type="entry name" value="Glyco_hydro2_dom5"/>
</dbReference>
<dbReference type="GO" id="GO:0004553">
    <property type="term" value="F:hydrolase activity, hydrolyzing O-glycosyl compounds"/>
    <property type="evidence" value="ECO:0007669"/>
    <property type="project" value="InterPro"/>
</dbReference>
<gene>
    <name evidence="10" type="ORF">HMPREF0645_0871</name>
</gene>
<organism evidence="10 11">
    <name type="scientific">Hallella bergensis DSM 17361</name>
    <dbReference type="NCBI Taxonomy" id="585502"/>
    <lineage>
        <taxon>Bacteria</taxon>
        <taxon>Pseudomonadati</taxon>
        <taxon>Bacteroidota</taxon>
        <taxon>Bacteroidia</taxon>
        <taxon>Bacteroidales</taxon>
        <taxon>Prevotellaceae</taxon>
        <taxon>Hallella</taxon>
    </lineage>
</organism>
<name>D1PV86_9BACT</name>
<evidence type="ECO:0000256" key="3">
    <source>
        <dbReference type="ARBA" id="ARBA00023295"/>
    </source>
</evidence>
<evidence type="ECO:0000256" key="1">
    <source>
        <dbReference type="ARBA" id="ARBA00007401"/>
    </source>
</evidence>
<dbReference type="Pfam" id="PF02837">
    <property type="entry name" value="Glyco_hydro_2_N"/>
    <property type="match status" value="1"/>
</dbReference>
<dbReference type="InterPro" id="IPR032311">
    <property type="entry name" value="DUF4982"/>
</dbReference>
<evidence type="ECO:0000313" key="10">
    <source>
        <dbReference type="EMBL" id="EFA44806.1"/>
    </source>
</evidence>
<evidence type="ECO:0000259" key="6">
    <source>
        <dbReference type="Pfam" id="PF02836"/>
    </source>
</evidence>
<feature type="signal peptide" evidence="4">
    <location>
        <begin position="1"/>
        <end position="34"/>
    </location>
</feature>
<dbReference type="InterPro" id="IPR013783">
    <property type="entry name" value="Ig-like_fold"/>
</dbReference>
<keyword evidence="2 10" id="KW-0378">Hydrolase</keyword>
<dbReference type="InterPro" id="IPR051913">
    <property type="entry name" value="GH2_Domain-Containing"/>
</dbReference>
<evidence type="ECO:0000259" key="7">
    <source>
        <dbReference type="Pfam" id="PF02837"/>
    </source>
</evidence>
<dbReference type="HOGENOM" id="CLU_006501_0_1_10"/>
<protein>
    <submittedName>
        <fullName evidence="10">Glycosyl hydrolase family 2, sugar binding domain protein</fullName>
    </submittedName>
</protein>
<dbReference type="PANTHER" id="PTHR42732:SF1">
    <property type="entry name" value="BETA-MANNOSIDASE"/>
    <property type="match status" value="1"/>
</dbReference>
<dbReference type="InterPro" id="IPR006102">
    <property type="entry name" value="Ig-like_GH2"/>
</dbReference>
<keyword evidence="11" id="KW-1185">Reference proteome</keyword>
<feature type="domain" description="Glycosyl hydrolases family 2 sugar binding" evidence="7">
    <location>
        <begin position="45"/>
        <end position="190"/>
    </location>
</feature>
<keyword evidence="3" id="KW-0326">Glycosidase</keyword>
<accession>D1PV86</accession>
<dbReference type="RefSeq" id="WP_007172985.1">
    <property type="nucleotide sequence ID" value="NZ_GG704780.1"/>
</dbReference>
<evidence type="ECO:0000259" key="9">
    <source>
        <dbReference type="Pfam" id="PF18565"/>
    </source>
</evidence>
<dbReference type="InterPro" id="IPR036156">
    <property type="entry name" value="Beta-gal/glucu_dom_sf"/>
</dbReference>
<sequence length="810" mass="91807">MKFYPNPFMMTYKTIFNRFVVLLFCSLFPSLLPAQSGFGNAELWNERWLFNLADDSISIAPNYDDSKWRSVDLPHDWSVEHPMSPHLASCTGYLPGGVAWYRKHFNGSSLGEDAKKYIYFEGIYNRSHVYLNGHLLGYRPSGFAALCYDMTPYLNTDGDNVLAIRVDHSRSADSRWYTGSGIYRNVYLVRSAATHFSLWGNTWSLKNISRSRATINFDLDVENPNGVLTAEVSLKDAEGSEVARRRVKIGSSGKTHAELVVRNPKRWSPTSPYLYTAHIRLLRNGRDIDSDRMPVGIRTLRWDPNKGFALNGQWMKVKGVCLHEDAGVLGNAVPAPVWERRLKELKSIGVNAIRMSHNPHAPMIYDLCDRLGLLVMDEASDEWEFPKRKWLEGWNVGTPGFQGTFDYFEEWIDRDVRDMVRCNRRHPSIFMWSIGNEVDYPNDPYSHPVLNGNSITQPMYGGYDEHAPHAERIGRIAKRLAAVVRGEDRTRAVTGALAGVVMSNETAYPEAVDVVGYNYTESRYAEDHNKYPNRVIYGSENRHDFPAWKAVRDHDFIFGQFLWTGIDYLGESGRWPSRGSEPGLLNLGGFRKPLGWWRAALWSDKPSTYIGAYPFRTRDGQRGSRRRGGDAPSIYAQDVWNFDEGQAVRVVCYTNQAKAQLRLNGNIVGEAKAPEVESGIVYWDIPYQSGTLIGEGLDESSYEIKTSGRPYALQAKILDAQDAFYQIELCVIDEHGVVVKLADNEITCTVLGQGSLLGMENSNNRDITNKRDNRERVYGGRMMVYISNGSGVRFSSPLLKGCELKFVPRD</sequence>
<dbReference type="SUPFAM" id="SSF49785">
    <property type="entry name" value="Galactose-binding domain-like"/>
    <property type="match status" value="1"/>
</dbReference>
<dbReference type="Pfam" id="PF00703">
    <property type="entry name" value="Glyco_hydro_2"/>
    <property type="match status" value="1"/>
</dbReference>
<dbReference type="InterPro" id="IPR006103">
    <property type="entry name" value="Glyco_hydro_2_cat"/>
</dbReference>
<comment type="caution">
    <text evidence="10">The sequence shown here is derived from an EMBL/GenBank/DDBJ whole genome shotgun (WGS) entry which is preliminary data.</text>
</comment>
<dbReference type="Gene3D" id="3.20.20.80">
    <property type="entry name" value="Glycosidases"/>
    <property type="match status" value="1"/>
</dbReference>
<evidence type="ECO:0000259" key="8">
    <source>
        <dbReference type="Pfam" id="PF16355"/>
    </source>
</evidence>
<evidence type="ECO:0000259" key="5">
    <source>
        <dbReference type="Pfam" id="PF00703"/>
    </source>
</evidence>
<dbReference type="PANTHER" id="PTHR42732">
    <property type="entry name" value="BETA-GALACTOSIDASE"/>
    <property type="match status" value="1"/>
</dbReference>